<organism evidence="1 2">
    <name type="scientific">Leptospira inadai serovar Lyme str. 10</name>
    <dbReference type="NCBI Taxonomy" id="1049790"/>
    <lineage>
        <taxon>Bacteria</taxon>
        <taxon>Pseudomonadati</taxon>
        <taxon>Spirochaetota</taxon>
        <taxon>Spirochaetia</taxon>
        <taxon>Leptospirales</taxon>
        <taxon>Leptospiraceae</taxon>
        <taxon>Leptospira</taxon>
    </lineage>
</organism>
<protein>
    <submittedName>
        <fullName evidence="1">Uncharacterized protein</fullName>
    </submittedName>
</protein>
<sequence length="121" mass="13237">MKQFDIHGIQTNDSKFSGPFFDGFKIEQLGIELHGAIEVSSGYYDIVDSFYDDHGCGSLFSFLVIMGGKPGLSIGKPQVYSGFSKPSAADRSVGRIEKNILEFTGFLMNQGQFQLGIIPDS</sequence>
<name>V6H9A2_9LEPT</name>
<gene>
    <name evidence="1" type="ORF">LEP1GSC047_1477</name>
</gene>
<evidence type="ECO:0000313" key="1">
    <source>
        <dbReference type="EMBL" id="EQA34693.1"/>
    </source>
</evidence>
<dbReference type="AlphaFoldDB" id="V6H9A2"/>
<proteinExistence type="predicted"/>
<reference evidence="1 2" key="1">
    <citation type="submission" date="2013-05" db="EMBL/GenBank/DDBJ databases">
        <authorList>
            <person name="Harkins D.M."/>
            <person name="Durkin A.S."/>
            <person name="Brinkac L.M."/>
            <person name="Haft D.H."/>
            <person name="Selengut J.D."/>
            <person name="Sanka R."/>
            <person name="DePew J."/>
            <person name="Purushe J."/>
            <person name="Hartskeerl R.A."/>
            <person name="Ahmed A."/>
            <person name="van der Linden H."/>
            <person name="Goris M.G.A."/>
            <person name="Vinetz J.M."/>
            <person name="Sutton G.G."/>
            <person name="Nierman W.C."/>
            <person name="Fouts D.E."/>
        </authorList>
    </citation>
    <scope>NUCLEOTIDE SEQUENCE [LARGE SCALE GENOMIC DNA]</scope>
    <source>
        <strain evidence="1 2">10</strain>
    </source>
</reference>
<dbReference type="Proteomes" id="UP000018719">
    <property type="component" value="Unassembled WGS sequence"/>
</dbReference>
<evidence type="ECO:0000313" key="2">
    <source>
        <dbReference type="Proteomes" id="UP000018719"/>
    </source>
</evidence>
<comment type="caution">
    <text evidence="1">The sequence shown here is derived from an EMBL/GenBank/DDBJ whole genome shotgun (WGS) entry which is preliminary data.</text>
</comment>
<accession>V6H9A2</accession>
<dbReference type="EMBL" id="AHMM02000025">
    <property type="protein sequence ID" value="EQA34693.1"/>
    <property type="molecule type" value="Genomic_DNA"/>
</dbReference>